<evidence type="ECO:0000259" key="1">
    <source>
        <dbReference type="PROSITE" id="PS50943"/>
    </source>
</evidence>
<dbReference type="GeneID" id="78355851"/>
<dbReference type="CDD" id="cd00093">
    <property type="entry name" value="HTH_XRE"/>
    <property type="match status" value="1"/>
</dbReference>
<evidence type="ECO:0000313" key="2">
    <source>
        <dbReference type="EMBL" id="SUN59473.1"/>
    </source>
</evidence>
<reference evidence="2 3" key="1">
    <citation type="submission" date="2018-06" db="EMBL/GenBank/DDBJ databases">
        <authorList>
            <consortium name="Pathogen Informatics"/>
            <person name="Doyle S."/>
        </authorList>
    </citation>
    <scope>NUCLEOTIDE SEQUENCE [LARGE SCALE GENOMIC DNA]</scope>
    <source>
        <strain evidence="2 3">NCTC12224</strain>
    </source>
</reference>
<keyword evidence="3" id="KW-1185">Reference proteome</keyword>
<dbReference type="AlphaFoldDB" id="A0A380K385"/>
<protein>
    <submittedName>
        <fullName evidence="2">Cro/CI family transcriptional regulator</fullName>
    </submittedName>
</protein>
<proteinExistence type="predicted"/>
<dbReference type="InterPro" id="IPR001387">
    <property type="entry name" value="Cro/C1-type_HTH"/>
</dbReference>
<dbReference type="InterPro" id="IPR010982">
    <property type="entry name" value="Lambda_DNA-bd_dom_sf"/>
</dbReference>
<dbReference type="Proteomes" id="UP000254924">
    <property type="component" value="Unassembled WGS sequence"/>
</dbReference>
<gene>
    <name evidence="2" type="ORF">NCTC12224_00379</name>
</gene>
<sequence>MKKLGIKVRQLREDRGLTREEFCGDESELSVRQLARIEGGNNNPNVVSIKYIANRLGMTVGELVDGQDLSLSADYLELKQKLLRIPTYGDQARLKEREQYFTSIYERFYDQLPEDEQLIIDCLQSKLDVHFSDNDSFGLGILQDYFEQTFKKSTYTVNDFVFFDLYLVCFAYKKNQEHFYEEEQYDLVMAKLLNSNPPLAEEKFQLNNVLLNNIKLAFGLEKWDIIENIVSKSNQLMTEIHDFQKRPILSLIEWKYQLYAKQDTALATQSYQNAILFAKLIGDDYLEKQLSQEWQSDIDNVL</sequence>
<dbReference type="EMBL" id="UHFN01000007">
    <property type="protein sequence ID" value="SUN59473.1"/>
    <property type="molecule type" value="Genomic_DNA"/>
</dbReference>
<dbReference type="PROSITE" id="PS50943">
    <property type="entry name" value="HTH_CROC1"/>
    <property type="match status" value="1"/>
</dbReference>
<feature type="domain" description="HTH cro/C1-type" evidence="1">
    <location>
        <begin position="8"/>
        <end position="63"/>
    </location>
</feature>
<accession>A0A380K385</accession>
<dbReference type="SUPFAM" id="SSF47413">
    <property type="entry name" value="lambda repressor-like DNA-binding domains"/>
    <property type="match status" value="1"/>
</dbReference>
<name>A0A380K385_9STRE</name>
<dbReference type="OrthoDB" id="2233180at2"/>
<dbReference type="RefSeq" id="WP_115267985.1">
    <property type="nucleotide sequence ID" value="NZ_JBNPNB010000041.1"/>
</dbReference>
<dbReference type="InterPro" id="IPR040799">
    <property type="entry name" value="ComR_TPR"/>
</dbReference>
<dbReference type="SMART" id="SM00530">
    <property type="entry name" value="HTH_XRE"/>
    <property type="match status" value="1"/>
</dbReference>
<dbReference type="Gene3D" id="1.10.260.40">
    <property type="entry name" value="lambda repressor-like DNA-binding domains"/>
    <property type="match status" value="1"/>
</dbReference>
<evidence type="ECO:0000313" key="3">
    <source>
        <dbReference type="Proteomes" id="UP000254924"/>
    </source>
</evidence>
<dbReference type="GO" id="GO:0003677">
    <property type="term" value="F:DNA binding"/>
    <property type="evidence" value="ECO:0007669"/>
    <property type="project" value="InterPro"/>
</dbReference>
<dbReference type="Pfam" id="PF18710">
    <property type="entry name" value="ComR_TPR"/>
    <property type="match status" value="1"/>
</dbReference>
<organism evidence="2 3">
    <name type="scientific">Streptococcus hyointestinalis</name>
    <dbReference type="NCBI Taxonomy" id="1337"/>
    <lineage>
        <taxon>Bacteria</taxon>
        <taxon>Bacillati</taxon>
        <taxon>Bacillota</taxon>
        <taxon>Bacilli</taxon>
        <taxon>Lactobacillales</taxon>
        <taxon>Streptococcaceae</taxon>
        <taxon>Streptococcus</taxon>
    </lineage>
</organism>